<reference evidence="2" key="1">
    <citation type="submission" date="2019-01" db="EMBL/GenBank/DDBJ databases">
        <title>Draft genome sequences of three monokaryotic isolates of the white-rot basidiomycete fungus Dichomitus squalens.</title>
        <authorList>
            <consortium name="DOE Joint Genome Institute"/>
            <person name="Lopez S.C."/>
            <person name="Andreopoulos B."/>
            <person name="Pangilinan J."/>
            <person name="Lipzen A."/>
            <person name="Riley R."/>
            <person name="Ahrendt S."/>
            <person name="Ng V."/>
            <person name="Barry K."/>
            <person name="Daum C."/>
            <person name="Grigoriev I.V."/>
            <person name="Hilden K.S."/>
            <person name="Makela M.R."/>
            <person name="de Vries R.P."/>
        </authorList>
    </citation>
    <scope>NUCLEOTIDE SEQUENCE [LARGE SCALE GENOMIC DNA]</scope>
    <source>
        <strain evidence="2">OM18370.1</strain>
    </source>
</reference>
<organism evidence="2">
    <name type="scientific">Dichomitus squalens</name>
    <dbReference type="NCBI Taxonomy" id="114155"/>
    <lineage>
        <taxon>Eukaryota</taxon>
        <taxon>Fungi</taxon>
        <taxon>Dikarya</taxon>
        <taxon>Basidiomycota</taxon>
        <taxon>Agaricomycotina</taxon>
        <taxon>Agaricomycetes</taxon>
        <taxon>Polyporales</taxon>
        <taxon>Polyporaceae</taxon>
        <taxon>Dichomitus</taxon>
    </lineage>
</organism>
<gene>
    <name evidence="2" type="ORF">BD311DRAFT_770050</name>
</gene>
<dbReference type="EMBL" id="ML143535">
    <property type="protein sequence ID" value="TBU22612.1"/>
    <property type="molecule type" value="Genomic_DNA"/>
</dbReference>
<sequence>MVSMCHSPVPKRRDPRQWWIGVDNLTCHQRSYRTRRVIISQDGRKEFSRGQRARGCSSVRLAEPSAHTWHGRRPQTGPLIPGSRHGSKNLQRPHNAIELTTSEVCSITRRRVCCVRHG</sequence>
<accession>A0A4Q9M9K6</accession>
<dbReference type="Proteomes" id="UP000292957">
    <property type="component" value="Unassembled WGS sequence"/>
</dbReference>
<dbReference type="AlphaFoldDB" id="A0A4Q9M9K6"/>
<evidence type="ECO:0000313" key="2">
    <source>
        <dbReference type="EMBL" id="TBU22612.1"/>
    </source>
</evidence>
<name>A0A4Q9M9K6_9APHY</name>
<evidence type="ECO:0000256" key="1">
    <source>
        <dbReference type="SAM" id="MobiDB-lite"/>
    </source>
</evidence>
<proteinExistence type="predicted"/>
<feature type="region of interest" description="Disordered" evidence="1">
    <location>
        <begin position="62"/>
        <end position="90"/>
    </location>
</feature>
<protein>
    <submittedName>
        <fullName evidence="2">Uncharacterized protein</fullName>
    </submittedName>
</protein>